<protein>
    <submittedName>
        <fullName evidence="2">DUF3473 domain-containing protein</fullName>
    </submittedName>
</protein>
<reference evidence="2" key="1">
    <citation type="journal article" date="2021" name="bioRxiv">
        <title>Unraveling nitrogen, sulfur and carbon metabolic pathways and microbial community transcriptional responses to substrate deprivation and toxicity stresses in a bioreactor mimicking anoxic brackish coastal sediment conditions.</title>
        <authorList>
            <person name="Martins P.D."/>
            <person name="Echeveste M.J."/>
            <person name="Arshad A."/>
            <person name="Kurth J."/>
            <person name="Ouboter H."/>
            <person name="Jetten M.S.M."/>
            <person name="Welte C.U."/>
        </authorList>
    </citation>
    <scope>NUCLEOTIDE SEQUENCE</scope>
    <source>
        <strain evidence="2">MAG_39</strain>
    </source>
</reference>
<name>A0A953LVP9_9BACT</name>
<dbReference type="GO" id="GO:0005975">
    <property type="term" value="P:carbohydrate metabolic process"/>
    <property type="evidence" value="ECO:0007669"/>
    <property type="project" value="InterPro"/>
</dbReference>
<dbReference type="Pfam" id="PF11959">
    <property type="entry name" value="DUF3473"/>
    <property type="match status" value="1"/>
</dbReference>
<feature type="domain" description="NodB homology" evidence="1">
    <location>
        <begin position="44"/>
        <end position="297"/>
    </location>
</feature>
<dbReference type="InterPro" id="IPR014344">
    <property type="entry name" value="XrtA_polysacc_deacetyl"/>
</dbReference>
<evidence type="ECO:0000313" key="3">
    <source>
        <dbReference type="Proteomes" id="UP000705867"/>
    </source>
</evidence>
<accession>A0A953LVP9</accession>
<dbReference type="AlphaFoldDB" id="A0A953LVP9"/>
<sequence>MDRTHQSPSGTAVRESYRPPVVNAFTVDVEDYYMVSAFADSVRFEEWSRYESRVEKNTRRLFEMLDRHGVKGTFFILGWVAERCPGLVRDIGSAGHEVACHGYRHRLIYTMTPEQFREDVHRAKGILEECAGTAVAGYRAASYSIVKETLWALDILIEEGFRYDSSIFPIHHDRYGIPGGERFAHRIERAGGALVEIPPSTITLFGQNVPVAGGGYLRLFPLGITRAAIKSINRREGKPVVVYLHPWEIDPHQPRIRCGLKSRVRHYLNLKSTAAKVESLLREFPFGPMSSLLEGAR</sequence>
<dbReference type="Gene3D" id="3.20.20.370">
    <property type="entry name" value="Glycoside hydrolase/deacetylase"/>
    <property type="match status" value="1"/>
</dbReference>
<dbReference type="InterPro" id="IPR011330">
    <property type="entry name" value="Glyco_hydro/deAcase_b/a-brl"/>
</dbReference>
<dbReference type="InterPro" id="IPR045235">
    <property type="entry name" value="PuuE_HpPgdA-like"/>
</dbReference>
<dbReference type="InterPro" id="IPR022560">
    <property type="entry name" value="DUF3473"/>
</dbReference>
<dbReference type="CDD" id="cd10941">
    <property type="entry name" value="CE4_PuuE_HpPgdA_like_2"/>
    <property type="match status" value="1"/>
</dbReference>
<gene>
    <name evidence="2" type="ORF">K8I29_02665</name>
</gene>
<evidence type="ECO:0000259" key="1">
    <source>
        <dbReference type="PROSITE" id="PS51677"/>
    </source>
</evidence>
<dbReference type="EMBL" id="JAIOIV010000018">
    <property type="protein sequence ID" value="MBZ0155101.1"/>
    <property type="molecule type" value="Genomic_DNA"/>
</dbReference>
<dbReference type="Proteomes" id="UP000705867">
    <property type="component" value="Unassembled WGS sequence"/>
</dbReference>
<dbReference type="SUPFAM" id="SSF88713">
    <property type="entry name" value="Glycoside hydrolase/deacetylase"/>
    <property type="match status" value="1"/>
</dbReference>
<evidence type="ECO:0000313" key="2">
    <source>
        <dbReference type="EMBL" id="MBZ0155101.1"/>
    </source>
</evidence>
<dbReference type="GO" id="GO:0016810">
    <property type="term" value="F:hydrolase activity, acting on carbon-nitrogen (but not peptide) bonds"/>
    <property type="evidence" value="ECO:0007669"/>
    <property type="project" value="InterPro"/>
</dbReference>
<organism evidence="2 3">
    <name type="scientific">Candidatus Nitrobium versatile</name>
    <dbReference type="NCBI Taxonomy" id="2884831"/>
    <lineage>
        <taxon>Bacteria</taxon>
        <taxon>Pseudomonadati</taxon>
        <taxon>Nitrospirota</taxon>
        <taxon>Nitrospiria</taxon>
        <taxon>Nitrospirales</taxon>
        <taxon>Nitrospiraceae</taxon>
        <taxon>Candidatus Nitrobium</taxon>
    </lineage>
</organism>
<dbReference type="NCBIfam" id="TIGR03006">
    <property type="entry name" value="pepcterm_polyde"/>
    <property type="match status" value="1"/>
</dbReference>
<dbReference type="PROSITE" id="PS51677">
    <property type="entry name" value="NODB"/>
    <property type="match status" value="1"/>
</dbReference>
<comment type="caution">
    <text evidence="2">The sequence shown here is derived from an EMBL/GenBank/DDBJ whole genome shotgun (WGS) entry which is preliminary data.</text>
</comment>
<dbReference type="Pfam" id="PF01522">
    <property type="entry name" value="Polysacc_deac_1"/>
    <property type="match status" value="1"/>
</dbReference>
<dbReference type="PANTHER" id="PTHR47561:SF1">
    <property type="entry name" value="POLYSACCHARIDE DEACETYLASE FAMILY PROTEIN (AFU_ORTHOLOGUE AFUA_6G05030)"/>
    <property type="match status" value="1"/>
</dbReference>
<reference evidence="2" key="2">
    <citation type="submission" date="2021-08" db="EMBL/GenBank/DDBJ databases">
        <authorList>
            <person name="Dalcin Martins P."/>
        </authorList>
    </citation>
    <scope>NUCLEOTIDE SEQUENCE</scope>
    <source>
        <strain evidence="2">MAG_39</strain>
    </source>
</reference>
<dbReference type="InterPro" id="IPR002509">
    <property type="entry name" value="NODB_dom"/>
</dbReference>
<proteinExistence type="predicted"/>
<dbReference type="PANTHER" id="PTHR47561">
    <property type="entry name" value="POLYSACCHARIDE DEACETYLASE FAMILY PROTEIN (AFU_ORTHOLOGUE AFUA_6G05030)"/>
    <property type="match status" value="1"/>
</dbReference>